<feature type="compositionally biased region" description="Polar residues" evidence="7">
    <location>
        <begin position="1690"/>
        <end position="1719"/>
    </location>
</feature>
<dbReference type="PANTHER" id="PTHR19325">
    <property type="entry name" value="COMPLEMENT COMPONENT-RELATED SUSHI DOMAIN-CONTAINING"/>
    <property type="match status" value="1"/>
</dbReference>
<evidence type="ECO:0000256" key="4">
    <source>
        <dbReference type="ARBA" id="ARBA00023157"/>
    </source>
</evidence>
<dbReference type="InterPro" id="IPR016187">
    <property type="entry name" value="CTDL_fold"/>
</dbReference>
<evidence type="ECO:0000256" key="3">
    <source>
        <dbReference type="ARBA" id="ARBA00022737"/>
    </source>
</evidence>
<evidence type="ECO:0000256" key="2">
    <source>
        <dbReference type="ARBA" id="ARBA00022729"/>
    </source>
</evidence>
<reference evidence="8" key="1">
    <citation type="submission" date="2020-11" db="EMBL/GenBank/DDBJ databases">
        <authorList>
            <person name="Tran Van P."/>
        </authorList>
    </citation>
    <scope>NUCLEOTIDE SEQUENCE</scope>
</reference>
<keyword evidence="2" id="KW-0732">Signal</keyword>
<organism evidence="8">
    <name type="scientific">Cyprideis torosa</name>
    <dbReference type="NCBI Taxonomy" id="163714"/>
    <lineage>
        <taxon>Eukaryota</taxon>
        <taxon>Metazoa</taxon>
        <taxon>Ecdysozoa</taxon>
        <taxon>Arthropoda</taxon>
        <taxon>Crustacea</taxon>
        <taxon>Oligostraca</taxon>
        <taxon>Ostracoda</taxon>
        <taxon>Podocopa</taxon>
        <taxon>Podocopida</taxon>
        <taxon>Cytherocopina</taxon>
        <taxon>Cytheroidea</taxon>
        <taxon>Cytherideidae</taxon>
        <taxon>Cyprideis</taxon>
    </lineage>
</organism>
<dbReference type="InterPro" id="IPR050350">
    <property type="entry name" value="Compl-Cell_Adhes-Reg"/>
</dbReference>
<sequence>MENFCQAMEGGTLATVLDEQTNNIMAQMIANHDTVFPGVREAAFGLTRASGSGYTWQNGAAIGSCHYKGNASGGIVFLSGECGVINATGVWLITDCQRNLALPFFCQIPSEAARKQATTVFHPGELYAQGNGVKSACGRSNMVPAIIMSEQSLGQFYKDLAAQAKWYEDHSTTVMWIGVDSLHDTSGRPGDKPRWVYDVGKVPPWIKNFSPTEADEKMELALWMTNGTVKGLVSVPVVSKFRYLCQNLLLFVHCFAGPPSPSEGAGWDWDGKSLLADTRVNYFCDQGTSAVTFTVFCDKNSGFWLMEKTHKEVSTQPCFKVEDLNLPEIGSRRHTRSNTTCYLTPNATNEVYLALDFRGNFAEARNLCASEGGIVAGFSDVPAIKLMKEAMNRFGIHTTWVRVQPTASDCPELAPVCFNARTETFHITQNVSENQTSVACELPAGYQPSIYKISNYSMSETEARRFGIRFSQRPFLVTERFRLMDLARTMEKANVTETWMNAAPFKYETVLDYVVDTSPSVDPYDNTTESSYGFRLPERLKEILRDANKFGYFPELIYTSRFDPNYKGDPSLFYPKWCASLKAQRDEPGGWTQQYFISQSTIFLHWAKQFYFHPTGPNGLPEYFPFYWETAATLNELGPNRPEYPIQETVIYNRSVDLLGLPGNFSLRKVQLVGFKMPDGSQTIEIRVKDRCLLLNVTVHPSLPSWSQLSCDGVQRIICVARDTDPTNPAMKQETANADDGIGVYYVVPTRNGTASLETFEKVRFSCGFVGHAAIVSNQVALDRMEADLLRYADVLGGLKAVEGLYWLKIPPAIALSRLLIIKGLEPAKAIHVDVSYYSPVVHDLVFAQQGDEPFFCYAHVEYTRLARRFLKHTPDLTPITHYSFTPWIWIGFNEEPIHRVDLDMFPLPEPKFSRRVKECPAIIWNRESQTFSAELRPCNSLLPALAMAPSFYKVRDCVTGSVELWNVIGRESTTKDGRACDNWIQSIPPKWAYLFIDNPSTKIAELRSECRMFPFLTEPSCLAQGEISPCQLKNCSDVCLENPVLPEGMFIEGNIHGKFLGDSIKYRCNNSEARFNHKALTVERTCLATGKWESMDGFQCLLSCQDDPELSNLNRSIQITWNGDRSMGAQVALTCPNGSMWDDLRNPQRRLSCTEDLEWETVPNNASCIPAICKGPPIVRDPMMMLDWQENLTYHINDTVRYSCSPGYSLDDGRKSRSLKCQQKDVTWEDISESCHISECLQDPTIAVPGLELHPSEDIICNGTYCSVGATVDMDCSDLFELTLIDGNVTSSAAAVQALCSVNGTWKPFIKLHNNSSIESNMEIAVKCLPICPGNPPSVPEHGNRTWTKSNQEGTEIVYSCKEGFHFHHSLQKELVVSCTEHQWKVTARNFSLINLKGDSEVSNDALQLECLPDICPMPQTGQDIPEQSVLSKPQNKSAEVNSAIEIRCGRGFRFEGGNSSDSVTLTCQSNFQWSPFPSNTSCIRVTCLTTDLPTNVKFVNNSVAEFEDRKEIVCQEGYGFQNESLKHFAVCNASGQWELVEDLHNDICIRTHCLADPPKVNNSKMSWNGSRTVGSEVSYVCEDGTILVSQCSASSGEWDVPNATCPLVLNARSEFNGDSTRIREDREDPTIIAMTMEGAEETKGVLPTSTKRPVSNNVTLDATKRIDTAAVRPLQERIPPSAAGEKATPSTDNSLNGTQSTNDSLHRTQNGAQSTSDSLHRTENGTQSTNESLHRTHNGAQSTSDSLHRTENGTQSTTESLNGTQSIGDSLNGTHPTNSSGTEGNKRLKETAEVRTDASHSLGGGDDRATSDSPVQSCEEDPAPLAGASVEVTEGGVARYSCDPHSWFPSLQSTTLEVTCNGSGWTPAADECRPFECPTPALRHVNAVRDAWEGDVAFGSKVTYSCGEGQVFRNTLSQSQTSQCRPDGTWTPLPPDSVCIVELRRPTEERRPPQGILLRIQLAQEHARKLKEEMLRKNNAGETKRTLPLGIIGLLLQRLYVYTCW</sequence>
<dbReference type="Gene3D" id="2.20.28.230">
    <property type="match status" value="1"/>
</dbReference>
<evidence type="ECO:0000256" key="6">
    <source>
        <dbReference type="PROSITE-ProRule" id="PRU00302"/>
    </source>
</evidence>
<accession>A0A7R8ZHJ1</accession>
<gene>
    <name evidence="8" type="ORF">CTOB1V02_LOCUS2522</name>
</gene>
<evidence type="ECO:0000313" key="8">
    <source>
        <dbReference type="EMBL" id="CAD7224565.1"/>
    </source>
</evidence>
<dbReference type="InterPro" id="IPR016186">
    <property type="entry name" value="C-type_lectin-like/link_sf"/>
</dbReference>
<evidence type="ECO:0000256" key="1">
    <source>
        <dbReference type="ARBA" id="ARBA00022659"/>
    </source>
</evidence>
<dbReference type="SUPFAM" id="SSF57535">
    <property type="entry name" value="Complement control module/SCR domain"/>
    <property type="match status" value="3"/>
</dbReference>
<evidence type="ECO:0000256" key="5">
    <source>
        <dbReference type="ARBA" id="ARBA00023180"/>
    </source>
</evidence>
<name>A0A7R8ZHJ1_9CRUS</name>
<dbReference type="Pfam" id="PF00084">
    <property type="entry name" value="Sushi"/>
    <property type="match status" value="3"/>
</dbReference>
<keyword evidence="3" id="KW-0677">Repeat</keyword>
<dbReference type="SUPFAM" id="SSF56436">
    <property type="entry name" value="C-type lectin-like"/>
    <property type="match status" value="1"/>
</dbReference>
<keyword evidence="5" id="KW-0325">Glycoprotein</keyword>
<protein>
    <submittedName>
        <fullName evidence="8">Uncharacterized protein</fullName>
    </submittedName>
</protein>
<feature type="compositionally biased region" description="Polar residues" evidence="7">
    <location>
        <begin position="1754"/>
        <end position="1785"/>
    </location>
</feature>
<dbReference type="PROSITE" id="PS50923">
    <property type="entry name" value="SUSHI"/>
    <property type="match status" value="5"/>
</dbReference>
<feature type="compositionally biased region" description="Basic and acidic residues" evidence="7">
    <location>
        <begin position="1786"/>
        <end position="1800"/>
    </location>
</feature>
<dbReference type="OrthoDB" id="8961654at2759"/>
<dbReference type="CDD" id="cd00033">
    <property type="entry name" value="CCP"/>
    <property type="match status" value="2"/>
</dbReference>
<dbReference type="EMBL" id="OB660398">
    <property type="protein sequence ID" value="CAD7224565.1"/>
    <property type="molecule type" value="Genomic_DNA"/>
</dbReference>
<dbReference type="PANTHER" id="PTHR19325:SF560">
    <property type="entry name" value="SUSHI, VON WILLEBRAND FACTOR TYPE A, EGF AND PENTRAXIN DOMAIN-CONTAINING PROTEIN 1"/>
    <property type="match status" value="1"/>
</dbReference>
<dbReference type="SMART" id="SM00032">
    <property type="entry name" value="CCP"/>
    <property type="match status" value="7"/>
</dbReference>
<dbReference type="InterPro" id="IPR000436">
    <property type="entry name" value="Sushi_SCR_CCP_dom"/>
</dbReference>
<dbReference type="InterPro" id="IPR035976">
    <property type="entry name" value="Sushi/SCR/CCP_sf"/>
</dbReference>
<comment type="caution">
    <text evidence="6">Lacks conserved residue(s) required for the propagation of feature annotation.</text>
</comment>
<evidence type="ECO:0000256" key="7">
    <source>
        <dbReference type="SAM" id="MobiDB-lite"/>
    </source>
</evidence>
<dbReference type="Gene3D" id="3.10.100.10">
    <property type="entry name" value="Mannose-Binding Protein A, subunit A"/>
    <property type="match status" value="1"/>
</dbReference>
<keyword evidence="1 6" id="KW-0768">Sushi</keyword>
<proteinExistence type="predicted"/>
<feature type="region of interest" description="Disordered" evidence="7">
    <location>
        <begin position="1668"/>
        <end position="1825"/>
    </location>
</feature>
<dbReference type="Gene3D" id="2.10.70.10">
    <property type="entry name" value="Complement Module, domain 1"/>
    <property type="match status" value="5"/>
</dbReference>
<keyword evidence="4" id="KW-1015">Disulfide bond</keyword>